<organism evidence="1 2">
    <name type="scientific">Pandoraea norimbergensis</name>
    <dbReference type="NCBI Taxonomy" id="93219"/>
    <lineage>
        <taxon>Bacteria</taxon>
        <taxon>Pseudomonadati</taxon>
        <taxon>Pseudomonadota</taxon>
        <taxon>Betaproteobacteria</taxon>
        <taxon>Burkholderiales</taxon>
        <taxon>Burkholderiaceae</taxon>
        <taxon>Pandoraea</taxon>
    </lineage>
</organism>
<dbReference type="Proteomes" id="UP000060277">
    <property type="component" value="Chromosome"/>
</dbReference>
<dbReference type="RefSeq" id="WP_058376627.1">
    <property type="nucleotide sequence ID" value="NZ_CP013480.3"/>
</dbReference>
<keyword evidence="2" id="KW-1185">Reference proteome</keyword>
<name>A0ABM5WHF9_9BURK</name>
<evidence type="ECO:0008006" key="3">
    <source>
        <dbReference type="Google" id="ProtNLM"/>
    </source>
</evidence>
<evidence type="ECO:0000313" key="2">
    <source>
        <dbReference type="Proteomes" id="UP000060277"/>
    </source>
</evidence>
<evidence type="ECO:0000313" key="1">
    <source>
        <dbReference type="EMBL" id="ALS59705.1"/>
    </source>
</evidence>
<protein>
    <recommendedName>
        <fullName evidence="3">Secreted protein</fullName>
    </recommendedName>
</protein>
<reference evidence="2" key="1">
    <citation type="submission" date="2015-12" db="EMBL/GenBank/DDBJ databases">
        <title>Complete genome sequence of Pandoraea norimbergensis DSM 11628.</title>
        <authorList>
            <person name="Ee R."/>
            <person name="Lim Y.-L."/>
            <person name="Yong D."/>
            <person name="Yin W.-F."/>
            <person name="Chan K.-G."/>
        </authorList>
    </citation>
    <scope>NUCLEOTIDE SEQUENCE [LARGE SCALE GENOMIC DNA]</scope>
    <source>
        <strain evidence="2">DSM 11628</strain>
    </source>
</reference>
<proteinExistence type="predicted"/>
<accession>A0ABM5WHF9</accession>
<sequence length="89" mass="10385">MLVLLAVTREIAVVVHFFTSHVKKVLSPDMPISSFPEFFAERVVMRLRVVVRVSEHLRSVRNVRALRIRQRMRQSEADLSIFEAFFQGT</sequence>
<gene>
    <name evidence="1" type="ORF">AT302_07990</name>
</gene>
<dbReference type="EMBL" id="CP013480">
    <property type="protein sequence ID" value="ALS59705.1"/>
    <property type="molecule type" value="Genomic_DNA"/>
</dbReference>